<evidence type="ECO:0000313" key="2">
    <source>
        <dbReference type="EMBL" id="AAM04773.1"/>
    </source>
</evidence>
<proteinExistence type="predicted"/>
<dbReference type="AlphaFoldDB" id="Q8TR27"/>
<dbReference type="EMBL" id="AE010299">
    <property type="protein sequence ID" value="AAM04773.1"/>
    <property type="molecule type" value="Genomic_DNA"/>
</dbReference>
<dbReference type="HOGENOM" id="CLU_084115_2_0_2"/>
<dbReference type="Gene3D" id="2.60.40.420">
    <property type="entry name" value="Cupredoxins - blue copper proteins"/>
    <property type="match status" value="1"/>
</dbReference>
<evidence type="ECO:0000259" key="1">
    <source>
        <dbReference type="Pfam" id="PF13473"/>
    </source>
</evidence>
<organism evidence="2 3">
    <name type="scientific">Methanosarcina acetivorans (strain ATCC 35395 / DSM 2834 / JCM 12185 / C2A)</name>
    <dbReference type="NCBI Taxonomy" id="188937"/>
    <lineage>
        <taxon>Archaea</taxon>
        <taxon>Methanobacteriati</taxon>
        <taxon>Methanobacteriota</taxon>
        <taxon>Stenosarchaea group</taxon>
        <taxon>Methanomicrobia</taxon>
        <taxon>Methanosarcinales</taxon>
        <taxon>Methanosarcinaceae</taxon>
        <taxon>Methanosarcina</taxon>
    </lineage>
</organism>
<dbReference type="KEGG" id="mac:MA_1357"/>
<feature type="domain" description="EfeO-type cupredoxin-like" evidence="1">
    <location>
        <begin position="64"/>
        <end position="144"/>
    </location>
</feature>
<dbReference type="PANTHER" id="PTHR36507:SF1">
    <property type="entry name" value="BLL1555 PROTEIN"/>
    <property type="match status" value="1"/>
</dbReference>
<protein>
    <submittedName>
        <fullName evidence="2">Copper binding protein, plastocyanin/azurin family</fullName>
    </submittedName>
</protein>
<dbReference type="PROSITE" id="PS51257">
    <property type="entry name" value="PROKAR_LIPOPROTEIN"/>
    <property type="match status" value="1"/>
</dbReference>
<dbReference type="InterPro" id="IPR008972">
    <property type="entry name" value="Cupredoxin"/>
</dbReference>
<dbReference type="InterPro" id="IPR052721">
    <property type="entry name" value="ET_Amicyanin"/>
</dbReference>
<keyword evidence="3" id="KW-1185">Reference proteome</keyword>
<dbReference type="InterPro" id="IPR035668">
    <property type="entry name" value="Amicyanin"/>
</dbReference>
<evidence type="ECO:0000313" key="3">
    <source>
        <dbReference type="Proteomes" id="UP000002487"/>
    </source>
</evidence>
<name>Q8TR27_METAC</name>
<dbReference type="SUPFAM" id="SSF49503">
    <property type="entry name" value="Cupredoxins"/>
    <property type="match status" value="1"/>
</dbReference>
<dbReference type="STRING" id="188937.MA_1357"/>
<dbReference type="Proteomes" id="UP000002487">
    <property type="component" value="Chromosome"/>
</dbReference>
<dbReference type="EnsemblBacteria" id="AAM04773">
    <property type="protein sequence ID" value="AAM04773"/>
    <property type="gene ID" value="MA_1357"/>
</dbReference>
<gene>
    <name evidence="2" type="ordered locus">MA_1357</name>
</gene>
<dbReference type="CDD" id="cd13921">
    <property type="entry name" value="Amicyanin"/>
    <property type="match status" value="1"/>
</dbReference>
<accession>Q8TR27</accession>
<dbReference type="InterPro" id="IPR028096">
    <property type="entry name" value="EfeO_Cupredoxin"/>
</dbReference>
<sequence length="147" mass="15688">MGETMRKELIILPVLFSVFMAIGCTSNTGNDTQIPATPTETPSIPVEEPAMVPDSNATSETGGDGKIVEVSIKDFSFNPESVTVSAGDTVRWTNMDSVGHTVSGPTFESGILENGDSFEFLFTDPGVYDYSCSIHPSMKGTVIVENN</sequence>
<dbReference type="PANTHER" id="PTHR36507">
    <property type="entry name" value="BLL1555 PROTEIN"/>
    <property type="match status" value="1"/>
</dbReference>
<dbReference type="PhylomeDB" id="Q8TR27"/>
<dbReference type="InParanoid" id="Q8TR27"/>
<reference evidence="2 3" key="1">
    <citation type="journal article" date="2002" name="Genome Res.">
        <title>The genome of Methanosarcina acetivorans reveals extensive metabolic and physiological diversity.</title>
        <authorList>
            <person name="Galagan J.E."/>
            <person name="Nusbaum C."/>
            <person name="Roy A."/>
            <person name="Endrizzi M.G."/>
            <person name="Macdonald P."/>
            <person name="FitzHugh W."/>
            <person name="Calvo S."/>
            <person name="Engels R."/>
            <person name="Smirnov S."/>
            <person name="Atnoor D."/>
            <person name="Brown A."/>
            <person name="Allen N."/>
            <person name="Naylor J."/>
            <person name="Stange-Thomann N."/>
            <person name="DeArellano K."/>
            <person name="Johnson R."/>
            <person name="Linton L."/>
            <person name="McEwan P."/>
            <person name="McKernan K."/>
            <person name="Talamas J."/>
            <person name="Tirrell A."/>
            <person name="Ye W."/>
            <person name="Zimmer A."/>
            <person name="Barber R.D."/>
            <person name="Cann I."/>
            <person name="Graham D.E."/>
            <person name="Grahame D.A."/>
            <person name="Guss A."/>
            <person name="Hedderich R."/>
            <person name="Ingram-Smith C."/>
            <person name="Kuettner C.H."/>
            <person name="Krzycki J.A."/>
            <person name="Leigh J.A."/>
            <person name="Li W."/>
            <person name="Liu J."/>
            <person name="Mukhopadhyay B."/>
            <person name="Reeve J.N."/>
            <person name="Smith K."/>
            <person name="Springer T.A."/>
            <person name="Umayam L.A."/>
            <person name="White O."/>
            <person name="White R.H."/>
            <person name="de Macario E.C."/>
            <person name="Ferry J.G."/>
            <person name="Jarrell K.F."/>
            <person name="Jing H."/>
            <person name="Macario A.J.L."/>
            <person name="Paulsen I."/>
            <person name="Pritchett M."/>
            <person name="Sowers K.R."/>
            <person name="Swanson R.V."/>
            <person name="Zinder S.H."/>
            <person name="Lander E."/>
            <person name="Metcalf W.W."/>
            <person name="Birren B."/>
        </authorList>
    </citation>
    <scope>NUCLEOTIDE SEQUENCE [LARGE SCALE GENOMIC DNA]</scope>
    <source>
        <strain evidence="3">ATCC 35395 / DSM 2834 / JCM 12185 / C2A</strain>
    </source>
</reference>
<dbReference type="Pfam" id="PF13473">
    <property type="entry name" value="Cupredoxin_1"/>
    <property type="match status" value="1"/>
</dbReference>